<organism evidence="1 2">
    <name type="scientific">Ensete ventricosum</name>
    <name type="common">Abyssinian banana</name>
    <name type="synonym">Musa ensete</name>
    <dbReference type="NCBI Taxonomy" id="4639"/>
    <lineage>
        <taxon>Eukaryota</taxon>
        <taxon>Viridiplantae</taxon>
        <taxon>Streptophyta</taxon>
        <taxon>Embryophyta</taxon>
        <taxon>Tracheophyta</taxon>
        <taxon>Spermatophyta</taxon>
        <taxon>Magnoliopsida</taxon>
        <taxon>Liliopsida</taxon>
        <taxon>Zingiberales</taxon>
        <taxon>Musaceae</taxon>
        <taxon>Ensete</taxon>
    </lineage>
</organism>
<comment type="caution">
    <text evidence="1">The sequence shown here is derived from an EMBL/GenBank/DDBJ whole genome shotgun (WGS) entry which is preliminary data.</text>
</comment>
<dbReference type="EMBL" id="JAQQAF010000005">
    <property type="protein sequence ID" value="KAJ8485345.1"/>
    <property type="molecule type" value="Genomic_DNA"/>
</dbReference>
<sequence>MMVVAASAQKSVLSKSPNTKEAGKQMAESLVLEPLEAMREQVVQFHSPKHPFSATLLHIWLVEDMLEVVYTSHANVVVDVGQ</sequence>
<reference evidence="1 2" key="1">
    <citation type="submission" date="2022-12" db="EMBL/GenBank/DDBJ databases">
        <title>Chromosome-scale assembly of the Ensete ventricosum genome.</title>
        <authorList>
            <person name="Dussert Y."/>
            <person name="Stocks J."/>
            <person name="Wendawek A."/>
            <person name="Woldeyes F."/>
            <person name="Nichols R.A."/>
            <person name="Borrell J.S."/>
        </authorList>
    </citation>
    <scope>NUCLEOTIDE SEQUENCE [LARGE SCALE GENOMIC DNA]</scope>
    <source>
        <strain evidence="2">cv. Maze</strain>
        <tissue evidence="1">Seeds</tissue>
    </source>
</reference>
<name>A0AAV8QUK0_ENSVE</name>
<protein>
    <submittedName>
        <fullName evidence="1">Uncharacterized protein</fullName>
    </submittedName>
</protein>
<evidence type="ECO:0000313" key="1">
    <source>
        <dbReference type="EMBL" id="KAJ8485345.1"/>
    </source>
</evidence>
<dbReference type="Proteomes" id="UP001222027">
    <property type="component" value="Unassembled WGS sequence"/>
</dbReference>
<keyword evidence="2" id="KW-1185">Reference proteome</keyword>
<proteinExistence type="predicted"/>
<dbReference type="AlphaFoldDB" id="A0AAV8QUK0"/>
<accession>A0AAV8QUK0</accession>
<gene>
    <name evidence="1" type="ORF">OPV22_017830</name>
</gene>
<evidence type="ECO:0000313" key="2">
    <source>
        <dbReference type="Proteomes" id="UP001222027"/>
    </source>
</evidence>